<name>A0A5B1CQK9_9BACT</name>
<dbReference type="Proteomes" id="UP000322699">
    <property type="component" value="Unassembled WGS sequence"/>
</dbReference>
<protein>
    <submittedName>
        <fullName evidence="3">Hyaluronan synthase</fullName>
        <ecNumber evidence="3">2.4.1.212</ecNumber>
    </submittedName>
</protein>
<dbReference type="CDD" id="cd06420">
    <property type="entry name" value="GT2_Chondriotin_Pol_N"/>
    <property type="match status" value="1"/>
</dbReference>
<dbReference type="AlphaFoldDB" id="A0A5B1CQK9"/>
<keyword evidence="3" id="KW-0328">Glycosyltransferase</keyword>
<dbReference type="PANTHER" id="PTHR43685:SF3">
    <property type="entry name" value="SLR2126 PROTEIN"/>
    <property type="match status" value="1"/>
</dbReference>
<gene>
    <name evidence="3" type="primary">hyaD</name>
    <name evidence="3" type="ORF">LF1_50970</name>
</gene>
<evidence type="ECO:0000256" key="1">
    <source>
        <dbReference type="SAM" id="MobiDB-lite"/>
    </source>
</evidence>
<evidence type="ECO:0000313" key="3">
    <source>
        <dbReference type="EMBL" id="KAA1262531.1"/>
    </source>
</evidence>
<dbReference type="GO" id="GO:0050501">
    <property type="term" value="F:hyaluronan synthase activity"/>
    <property type="evidence" value="ECO:0007669"/>
    <property type="project" value="UniProtKB-EC"/>
</dbReference>
<dbReference type="PANTHER" id="PTHR43685">
    <property type="entry name" value="GLYCOSYLTRANSFERASE"/>
    <property type="match status" value="1"/>
</dbReference>
<dbReference type="Gene3D" id="3.90.550.10">
    <property type="entry name" value="Spore Coat Polysaccharide Biosynthesis Protein SpsA, Chain A"/>
    <property type="match status" value="1"/>
</dbReference>
<keyword evidence="4" id="KW-1185">Reference proteome</keyword>
<evidence type="ECO:0000313" key="4">
    <source>
        <dbReference type="Proteomes" id="UP000322699"/>
    </source>
</evidence>
<dbReference type="EMBL" id="VRLW01000001">
    <property type="protein sequence ID" value="KAA1262531.1"/>
    <property type="molecule type" value="Genomic_DNA"/>
</dbReference>
<feature type="domain" description="Glycosyltransferase 2-like" evidence="2">
    <location>
        <begin position="9"/>
        <end position="114"/>
    </location>
</feature>
<keyword evidence="3" id="KW-0808">Transferase</keyword>
<proteinExistence type="predicted"/>
<dbReference type="EC" id="2.4.1.212" evidence="3"/>
<feature type="region of interest" description="Disordered" evidence="1">
    <location>
        <begin position="260"/>
        <end position="283"/>
    </location>
</feature>
<comment type="caution">
    <text evidence="3">The sequence shown here is derived from an EMBL/GenBank/DDBJ whole genome shotgun (WGS) entry which is preliminary data.</text>
</comment>
<dbReference type="InterPro" id="IPR050834">
    <property type="entry name" value="Glycosyltransf_2"/>
</dbReference>
<reference evidence="3 4" key="1">
    <citation type="submission" date="2019-08" db="EMBL/GenBank/DDBJ databases">
        <title>Deep-cultivation of Planctomycetes and their phenomic and genomic characterization uncovers novel biology.</title>
        <authorList>
            <person name="Wiegand S."/>
            <person name="Jogler M."/>
            <person name="Boedeker C."/>
            <person name="Pinto D."/>
            <person name="Vollmers J."/>
            <person name="Rivas-Marin E."/>
            <person name="Kohn T."/>
            <person name="Peeters S.H."/>
            <person name="Heuer A."/>
            <person name="Rast P."/>
            <person name="Oberbeckmann S."/>
            <person name="Bunk B."/>
            <person name="Jeske O."/>
            <person name="Meyerdierks A."/>
            <person name="Storesund J.E."/>
            <person name="Kallscheuer N."/>
            <person name="Luecker S."/>
            <person name="Lage O.M."/>
            <person name="Pohl T."/>
            <person name="Merkel B.J."/>
            <person name="Hornburger P."/>
            <person name="Mueller R.-W."/>
            <person name="Bruemmer F."/>
            <person name="Labrenz M."/>
            <person name="Spormann A.M."/>
            <person name="Op Den Camp H."/>
            <person name="Overmann J."/>
            <person name="Amann R."/>
            <person name="Jetten M.S.M."/>
            <person name="Mascher T."/>
            <person name="Medema M.H."/>
            <person name="Devos D.P."/>
            <person name="Kaster A.-K."/>
            <person name="Ovreas L."/>
            <person name="Rohde M."/>
            <person name="Galperin M.Y."/>
            <person name="Jogler C."/>
        </authorList>
    </citation>
    <scope>NUCLEOTIDE SEQUENCE [LARGE SCALE GENOMIC DNA]</scope>
    <source>
        <strain evidence="3 4">LF1</strain>
    </source>
</reference>
<dbReference type="InterPro" id="IPR029044">
    <property type="entry name" value="Nucleotide-diphossugar_trans"/>
</dbReference>
<dbReference type="RefSeq" id="WP_068258321.1">
    <property type="nucleotide sequence ID" value="NZ_LWSK01000004.1"/>
</dbReference>
<dbReference type="InterPro" id="IPR001173">
    <property type="entry name" value="Glyco_trans_2-like"/>
</dbReference>
<dbReference type="OrthoDB" id="9784574at2"/>
<sequence>MKRTPDFISVILSTFNQPEWLSKVLSGYACQSHDRFEIIVADDGSSVETDHVVDRFVDQSNIEIRHVWHPDDGFRKTTILNQAIKVASGDYLLFSDGDCIPRSDFVAKHHRHAEPKTFLSGGYYKLPMGLSKRISEDDICSGEAFDLSWLRRSGLPFSHRWMRIAAGRRTAGVLNALTTTRPTWNGNNSSGWRDDLVAAGGFDQRMRYGGEDRELGERLENAGIRGKHVRFDTLLLHLDHGRGYANPEDLATNQAIRSETSRSGRIRTEFGLSESGSGERMAA</sequence>
<dbReference type="SUPFAM" id="SSF53448">
    <property type="entry name" value="Nucleotide-diphospho-sugar transferases"/>
    <property type="match status" value="1"/>
</dbReference>
<accession>A0A5B1CQK9</accession>
<evidence type="ECO:0000259" key="2">
    <source>
        <dbReference type="Pfam" id="PF00535"/>
    </source>
</evidence>
<organism evidence="3 4">
    <name type="scientific">Rubripirellula obstinata</name>
    <dbReference type="NCBI Taxonomy" id="406547"/>
    <lineage>
        <taxon>Bacteria</taxon>
        <taxon>Pseudomonadati</taxon>
        <taxon>Planctomycetota</taxon>
        <taxon>Planctomycetia</taxon>
        <taxon>Pirellulales</taxon>
        <taxon>Pirellulaceae</taxon>
        <taxon>Rubripirellula</taxon>
    </lineage>
</organism>
<dbReference type="Pfam" id="PF00535">
    <property type="entry name" value="Glycos_transf_2"/>
    <property type="match status" value="1"/>
</dbReference>